<keyword evidence="2" id="KW-1185">Reference proteome</keyword>
<evidence type="ECO:0000313" key="2">
    <source>
        <dbReference type="Proteomes" id="UP000299102"/>
    </source>
</evidence>
<reference evidence="1 2" key="1">
    <citation type="journal article" date="2019" name="Commun. Biol.">
        <title>The bagworm genome reveals a unique fibroin gene that provides high tensile strength.</title>
        <authorList>
            <person name="Kono N."/>
            <person name="Nakamura H."/>
            <person name="Ohtoshi R."/>
            <person name="Tomita M."/>
            <person name="Numata K."/>
            <person name="Arakawa K."/>
        </authorList>
    </citation>
    <scope>NUCLEOTIDE SEQUENCE [LARGE SCALE GENOMIC DNA]</scope>
</reference>
<gene>
    <name evidence="1" type="ORF">EVAR_41804_1</name>
</gene>
<name>A0A4C1W1G2_EUMVA</name>
<dbReference type="EMBL" id="BGZK01000444">
    <property type="protein sequence ID" value="GBP43947.1"/>
    <property type="molecule type" value="Genomic_DNA"/>
</dbReference>
<proteinExistence type="predicted"/>
<evidence type="ECO:0000313" key="1">
    <source>
        <dbReference type="EMBL" id="GBP43947.1"/>
    </source>
</evidence>
<accession>A0A4C1W1G2</accession>
<organism evidence="1 2">
    <name type="scientific">Eumeta variegata</name>
    <name type="common">Bagworm moth</name>
    <name type="synonym">Eumeta japonica</name>
    <dbReference type="NCBI Taxonomy" id="151549"/>
    <lineage>
        <taxon>Eukaryota</taxon>
        <taxon>Metazoa</taxon>
        <taxon>Ecdysozoa</taxon>
        <taxon>Arthropoda</taxon>
        <taxon>Hexapoda</taxon>
        <taxon>Insecta</taxon>
        <taxon>Pterygota</taxon>
        <taxon>Neoptera</taxon>
        <taxon>Endopterygota</taxon>
        <taxon>Lepidoptera</taxon>
        <taxon>Glossata</taxon>
        <taxon>Ditrysia</taxon>
        <taxon>Tineoidea</taxon>
        <taxon>Psychidae</taxon>
        <taxon>Oiketicinae</taxon>
        <taxon>Eumeta</taxon>
    </lineage>
</organism>
<dbReference type="Proteomes" id="UP000299102">
    <property type="component" value="Unassembled WGS sequence"/>
</dbReference>
<protein>
    <submittedName>
        <fullName evidence="1">Uncharacterized protein</fullName>
    </submittedName>
</protein>
<comment type="caution">
    <text evidence="1">The sequence shown here is derived from an EMBL/GenBank/DDBJ whole genome shotgun (WGS) entry which is preliminary data.</text>
</comment>
<sequence length="174" mass="19736">MARLISGKCRRGCEIRSHRVILECKLKKSWYRIFNTRDHDPLPRLRLPAPPQTSLFVPFIHKNWRLLFCGSGRSLLCDNLTSPQTVACELRPVMYISLKTTNIRIHSVELSCLTVLVCVQFARKTIIKKTETVSAGSALCLNDTAVGAARRAPAARRVSGIILHKYFHLGQLRR</sequence>
<dbReference type="AlphaFoldDB" id="A0A4C1W1G2"/>